<evidence type="ECO:0000256" key="7">
    <source>
        <dbReference type="ARBA" id="ARBA00023136"/>
    </source>
</evidence>
<evidence type="ECO:0000256" key="2">
    <source>
        <dbReference type="ARBA" id="ARBA00007935"/>
    </source>
</evidence>
<feature type="transmembrane region" description="Helical" evidence="8">
    <location>
        <begin position="306"/>
        <end position="328"/>
    </location>
</feature>
<keyword evidence="3" id="KW-0813">Transport</keyword>
<evidence type="ECO:0000256" key="3">
    <source>
        <dbReference type="ARBA" id="ARBA00022448"/>
    </source>
</evidence>
<evidence type="ECO:0000313" key="9">
    <source>
        <dbReference type="EMBL" id="KUO95471.1"/>
    </source>
</evidence>
<evidence type="ECO:0000256" key="5">
    <source>
        <dbReference type="ARBA" id="ARBA00022692"/>
    </source>
</evidence>
<dbReference type="CDD" id="cd06550">
    <property type="entry name" value="TM_ABC_iron-siderophores_like"/>
    <property type="match status" value="1"/>
</dbReference>
<evidence type="ECO:0000256" key="8">
    <source>
        <dbReference type="SAM" id="Phobius"/>
    </source>
</evidence>
<sequence>MRPSSFRSIRLIVLLILLALSMLLGIAIGPVRLTLAQVIHGVFHPNGSAPNDIIVSALREPRVVCAALVGAGLSVSGAIVQSVFKNPMADPGILGVSAGGTLGAVIALALGWDVASPYVLPLSAFLLAGCSVTIVYLLATRSGRTSLIGVLLAGLVVSSMIGAAVSLVLTLVNNESMRSIVFWLLGGFDGDGWSQVGMIAPPILLGIAIAFFYARPLDLLHLGEDNAYSSGVSVEWTKRVLITLVAVMTGAAVSVSGMIGFVGLLVPHMARRLVGSSHAVLIPASALLGASLLILADMLGRSIDPLFEINVGVVTSFLGGPFFLMLLLRTERKTFR</sequence>
<dbReference type="GO" id="GO:0005886">
    <property type="term" value="C:plasma membrane"/>
    <property type="evidence" value="ECO:0007669"/>
    <property type="project" value="UniProtKB-SubCell"/>
</dbReference>
<comment type="caution">
    <text evidence="9">The sequence shown here is derived from an EMBL/GenBank/DDBJ whole genome shotgun (WGS) entry which is preliminary data.</text>
</comment>
<gene>
    <name evidence="9" type="ORF">ATW55_03150</name>
</gene>
<dbReference type="FunFam" id="1.10.3470.10:FF:000001">
    <property type="entry name" value="Vitamin B12 ABC transporter permease BtuC"/>
    <property type="match status" value="1"/>
</dbReference>
<feature type="transmembrane region" description="Helical" evidence="8">
    <location>
        <begin position="240"/>
        <end position="266"/>
    </location>
</feature>
<dbReference type="Gene3D" id="1.10.3470.10">
    <property type="entry name" value="ABC transporter involved in vitamin B12 uptake, BtuC"/>
    <property type="match status" value="1"/>
</dbReference>
<keyword evidence="4" id="KW-1003">Cell membrane</keyword>
<dbReference type="RefSeq" id="WP_067717321.1">
    <property type="nucleotide sequence ID" value="NZ_LPVJ01000051.1"/>
</dbReference>
<comment type="subcellular location">
    <subcellularLocation>
        <location evidence="1">Cell membrane</location>
        <topology evidence="1">Multi-pass membrane protein</topology>
    </subcellularLocation>
</comment>
<evidence type="ECO:0008006" key="11">
    <source>
        <dbReference type="Google" id="ProtNLM"/>
    </source>
</evidence>
<keyword evidence="5 8" id="KW-0812">Transmembrane</keyword>
<keyword evidence="6 8" id="KW-1133">Transmembrane helix</keyword>
<dbReference type="PANTHER" id="PTHR30472:SF25">
    <property type="entry name" value="ABC TRANSPORTER PERMEASE PROTEIN MJ0876-RELATED"/>
    <property type="match status" value="1"/>
</dbReference>
<feature type="transmembrane region" description="Helical" evidence="8">
    <location>
        <begin position="192"/>
        <end position="214"/>
    </location>
</feature>
<dbReference type="AlphaFoldDB" id="A0A101XQ73"/>
<keyword evidence="10" id="KW-1185">Reference proteome</keyword>
<dbReference type="Pfam" id="PF01032">
    <property type="entry name" value="FecCD"/>
    <property type="match status" value="1"/>
</dbReference>
<dbReference type="GO" id="GO:0022857">
    <property type="term" value="F:transmembrane transporter activity"/>
    <property type="evidence" value="ECO:0007669"/>
    <property type="project" value="InterPro"/>
</dbReference>
<keyword evidence="7 8" id="KW-0472">Membrane</keyword>
<evidence type="ECO:0000256" key="4">
    <source>
        <dbReference type="ARBA" id="ARBA00022475"/>
    </source>
</evidence>
<proteinExistence type="inferred from homology"/>
<dbReference type="SUPFAM" id="SSF81345">
    <property type="entry name" value="ABC transporter involved in vitamin B12 uptake, BtuC"/>
    <property type="match status" value="1"/>
</dbReference>
<name>A0A101XQ73_9BACL</name>
<dbReference type="OrthoDB" id="9811721at2"/>
<comment type="similarity">
    <text evidence="2">Belongs to the binding-protein-dependent transport system permease family. FecCD subfamily.</text>
</comment>
<feature type="transmembrane region" description="Helical" evidence="8">
    <location>
        <begin position="92"/>
        <end position="112"/>
    </location>
</feature>
<evidence type="ECO:0000256" key="6">
    <source>
        <dbReference type="ARBA" id="ARBA00022989"/>
    </source>
</evidence>
<evidence type="ECO:0000256" key="1">
    <source>
        <dbReference type="ARBA" id="ARBA00004651"/>
    </source>
</evidence>
<dbReference type="PANTHER" id="PTHR30472">
    <property type="entry name" value="FERRIC ENTEROBACTIN TRANSPORT SYSTEM PERMEASE PROTEIN"/>
    <property type="match status" value="1"/>
</dbReference>
<dbReference type="Proteomes" id="UP000053557">
    <property type="component" value="Unassembled WGS sequence"/>
</dbReference>
<reference evidence="9 10" key="1">
    <citation type="submission" date="2015-12" db="EMBL/GenBank/DDBJ databases">
        <title>Draft genome sequence of Acidibacillus ferrooxidans ITV001, isolated from a chalcopyrite acid mine drainage site in Brazil.</title>
        <authorList>
            <person name="Dall'Agnol H."/>
            <person name="Nancucheo I."/>
            <person name="Johnson B."/>
            <person name="Oliveira R."/>
            <person name="Leite L."/>
            <person name="Pylro V."/>
            <person name="Nunes G.L."/>
            <person name="Tzotzos G."/>
            <person name="Fernandes G.R."/>
            <person name="Dutra J."/>
            <person name="Orellana S.C."/>
            <person name="Oliveira G."/>
        </authorList>
    </citation>
    <scope>NUCLEOTIDE SEQUENCE [LARGE SCALE GENOMIC DNA]</scope>
    <source>
        <strain evidence="10">ITV01</strain>
    </source>
</reference>
<feature type="transmembrane region" description="Helical" evidence="8">
    <location>
        <begin position="278"/>
        <end position="299"/>
    </location>
</feature>
<evidence type="ECO:0000313" key="10">
    <source>
        <dbReference type="Proteomes" id="UP000053557"/>
    </source>
</evidence>
<organism evidence="9 10">
    <name type="scientific">Ferroacidibacillus organovorans</name>
    <dbReference type="NCBI Taxonomy" id="1765683"/>
    <lineage>
        <taxon>Bacteria</taxon>
        <taxon>Bacillati</taxon>
        <taxon>Bacillota</taxon>
        <taxon>Bacilli</taxon>
        <taxon>Bacillales</taxon>
        <taxon>Alicyclobacillaceae</taxon>
        <taxon>Ferroacidibacillus</taxon>
    </lineage>
</organism>
<feature type="transmembrane region" description="Helical" evidence="8">
    <location>
        <begin position="118"/>
        <end position="138"/>
    </location>
</feature>
<dbReference type="InterPro" id="IPR037294">
    <property type="entry name" value="ABC_BtuC-like"/>
</dbReference>
<protein>
    <recommendedName>
        <fullName evidence="11">Iron ABC transporter</fullName>
    </recommendedName>
</protein>
<dbReference type="InterPro" id="IPR000522">
    <property type="entry name" value="ABC_transptr_permease_BtuC"/>
</dbReference>
<dbReference type="EMBL" id="LPVJ01000051">
    <property type="protein sequence ID" value="KUO95471.1"/>
    <property type="molecule type" value="Genomic_DNA"/>
</dbReference>
<accession>A0A101XQ73</accession>
<feature type="transmembrane region" description="Helical" evidence="8">
    <location>
        <begin position="150"/>
        <end position="172"/>
    </location>
</feature>